<proteinExistence type="predicted"/>
<name>A0ABW4CU90_9LACO</name>
<keyword evidence="4" id="KW-1185">Reference proteome</keyword>
<comment type="caution">
    <text evidence="3">The sequence shown here is derived from an EMBL/GenBank/DDBJ whole genome shotgun (WGS) entry which is preliminary data.</text>
</comment>
<dbReference type="InterPro" id="IPR050300">
    <property type="entry name" value="GDXG_lipolytic_enzyme"/>
</dbReference>
<evidence type="ECO:0000256" key="1">
    <source>
        <dbReference type="ARBA" id="ARBA00022801"/>
    </source>
</evidence>
<sequence length="260" mass="28300">MIETDLAYGTDPAQKADIYVPDQPNGAAIVFIHGGGWFRGDKTRDQEIGQLFANAGYTAALINYRLAPAHLFPAAQDDLHAFLAWFAASDFEFDRAKVGLLGASVGGTMAISESILGGQPVVTWSAVVDFANWVQQHQTVKASADAKQELGLTEPHAVHESFYKFFVQNYLGDLTPARLTAVNPLNHLSEKLGPTLMYNSTDELVPLPGVFRFLEQAAAFKRDIAVHVVPGSGHARDYTQFALPGTMAFFSYHLGLDNSL</sequence>
<dbReference type="Pfam" id="PF20434">
    <property type="entry name" value="BD-FAE"/>
    <property type="match status" value="1"/>
</dbReference>
<dbReference type="SUPFAM" id="SSF53474">
    <property type="entry name" value="alpha/beta-Hydrolases"/>
    <property type="match status" value="1"/>
</dbReference>
<organism evidence="3 4">
    <name type="scientific">Lacticaseibacillus hegangensis</name>
    <dbReference type="NCBI Taxonomy" id="2486010"/>
    <lineage>
        <taxon>Bacteria</taxon>
        <taxon>Bacillati</taxon>
        <taxon>Bacillota</taxon>
        <taxon>Bacilli</taxon>
        <taxon>Lactobacillales</taxon>
        <taxon>Lactobacillaceae</taxon>
        <taxon>Lacticaseibacillus</taxon>
    </lineage>
</organism>
<evidence type="ECO:0000259" key="2">
    <source>
        <dbReference type="Pfam" id="PF20434"/>
    </source>
</evidence>
<dbReference type="PANTHER" id="PTHR48081">
    <property type="entry name" value="AB HYDROLASE SUPERFAMILY PROTEIN C4A8.06C"/>
    <property type="match status" value="1"/>
</dbReference>
<dbReference type="InterPro" id="IPR049492">
    <property type="entry name" value="BD-FAE-like_dom"/>
</dbReference>
<evidence type="ECO:0000313" key="3">
    <source>
        <dbReference type="EMBL" id="MFD1440354.1"/>
    </source>
</evidence>
<dbReference type="Proteomes" id="UP001597212">
    <property type="component" value="Unassembled WGS sequence"/>
</dbReference>
<feature type="domain" description="BD-FAE-like" evidence="2">
    <location>
        <begin position="17"/>
        <end position="206"/>
    </location>
</feature>
<evidence type="ECO:0000313" key="4">
    <source>
        <dbReference type="Proteomes" id="UP001597212"/>
    </source>
</evidence>
<accession>A0ABW4CU90</accession>
<dbReference type="RefSeq" id="WP_125757433.1">
    <property type="nucleotide sequence ID" value="NZ_JBHTOK010000013.1"/>
</dbReference>
<dbReference type="GO" id="GO:0016787">
    <property type="term" value="F:hydrolase activity"/>
    <property type="evidence" value="ECO:0007669"/>
    <property type="project" value="UniProtKB-KW"/>
</dbReference>
<protein>
    <submittedName>
        <fullName evidence="3">Alpha/beta hydrolase</fullName>
    </submittedName>
</protein>
<reference evidence="4" key="1">
    <citation type="journal article" date="2019" name="Int. J. Syst. Evol. Microbiol.">
        <title>The Global Catalogue of Microorganisms (GCM) 10K type strain sequencing project: providing services to taxonomists for standard genome sequencing and annotation.</title>
        <authorList>
            <consortium name="The Broad Institute Genomics Platform"/>
            <consortium name="The Broad Institute Genome Sequencing Center for Infectious Disease"/>
            <person name="Wu L."/>
            <person name="Ma J."/>
        </authorList>
    </citation>
    <scope>NUCLEOTIDE SEQUENCE [LARGE SCALE GENOMIC DNA]</scope>
    <source>
        <strain evidence="4">CCM 8912</strain>
    </source>
</reference>
<dbReference type="EMBL" id="JBHTOK010000013">
    <property type="protein sequence ID" value="MFD1440354.1"/>
    <property type="molecule type" value="Genomic_DNA"/>
</dbReference>
<gene>
    <name evidence="3" type="ORF">ACFQ5K_02985</name>
</gene>
<dbReference type="Gene3D" id="3.40.50.1820">
    <property type="entry name" value="alpha/beta hydrolase"/>
    <property type="match status" value="1"/>
</dbReference>
<dbReference type="InterPro" id="IPR029058">
    <property type="entry name" value="AB_hydrolase_fold"/>
</dbReference>
<keyword evidence="1 3" id="KW-0378">Hydrolase</keyword>